<reference evidence="2 3" key="1">
    <citation type="submission" date="2024-04" db="EMBL/GenBank/DDBJ databases">
        <authorList>
            <consortium name="Genoscope - CEA"/>
            <person name="William W."/>
        </authorList>
    </citation>
    <scope>NUCLEOTIDE SEQUENCE [LARGE SCALE GENOMIC DNA]</scope>
</reference>
<dbReference type="EMBL" id="CAXITT010000538">
    <property type="protein sequence ID" value="CAL1543291.1"/>
    <property type="molecule type" value="Genomic_DNA"/>
</dbReference>
<keyword evidence="3" id="KW-1185">Reference proteome</keyword>
<evidence type="ECO:0000313" key="2">
    <source>
        <dbReference type="EMBL" id="CAL1543291.1"/>
    </source>
</evidence>
<dbReference type="Pfam" id="PF23265">
    <property type="entry name" value="Ig-like_KY"/>
    <property type="match status" value="1"/>
</dbReference>
<comment type="caution">
    <text evidence="2">The sequence shown here is derived from an EMBL/GenBank/DDBJ whole genome shotgun (WGS) entry which is preliminary data.</text>
</comment>
<feature type="domain" description="KY-like immunoglobulin-like" evidence="1">
    <location>
        <begin position="13"/>
        <end position="130"/>
    </location>
</feature>
<evidence type="ECO:0000259" key="1">
    <source>
        <dbReference type="Pfam" id="PF23265"/>
    </source>
</evidence>
<sequence length="226" mass="25816">MAHPRPDIPSGLLGSKPSFSELKLQTDSHRNSEFKLEGVNNVVIRIKTGVPIKTVTQLIECSTETEHPTHVLVQRKDKEAVHFHVAFPSNGWFKFLIFALQEEDPSDSLPNVYNYLISAEQVIRPAKPYPAMYSKFYNDCCFLYEPMVLNMNSKHLNSVKFSLVVPEALKVALHVMDEWFHLEKNGDRFEKTVDLSPYKEKGTTIQAMASYEAQGTRYAALLEYTM</sequence>
<proteinExistence type="predicted"/>
<dbReference type="AlphaFoldDB" id="A0AAV2I908"/>
<dbReference type="InterPro" id="IPR056564">
    <property type="entry name" value="Ig-like_KY"/>
</dbReference>
<dbReference type="Proteomes" id="UP001497497">
    <property type="component" value="Unassembled WGS sequence"/>
</dbReference>
<name>A0AAV2I908_LYMST</name>
<dbReference type="PANTHER" id="PTHR47020">
    <property type="entry name" value="HILLARIN"/>
    <property type="match status" value="1"/>
</dbReference>
<accession>A0AAV2I908</accession>
<dbReference type="InterPro" id="IPR053041">
    <property type="entry name" value="Transglut-like_Superfamily_Mod"/>
</dbReference>
<dbReference type="PANTHER" id="PTHR47020:SF1">
    <property type="entry name" value="HILLARIN"/>
    <property type="match status" value="1"/>
</dbReference>
<evidence type="ECO:0000313" key="3">
    <source>
        <dbReference type="Proteomes" id="UP001497497"/>
    </source>
</evidence>
<gene>
    <name evidence="2" type="ORF">GSLYS_00016825001</name>
</gene>
<organism evidence="2 3">
    <name type="scientific">Lymnaea stagnalis</name>
    <name type="common">Great pond snail</name>
    <name type="synonym">Helix stagnalis</name>
    <dbReference type="NCBI Taxonomy" id="6523"/>
    <lineage>
        <taxon>Eukaryota</taxon>
        <taxon>Metazoa</taxon>
        <taxon>Spiralia</taxon>
        <taxon>Lophotrochozoa</taxon>
        <taxon>Mollusca</taxon>
        <taxon>Gastropoda</taxon>
        <taxon>Heterobranchia</taxon>
        <taxon>Euthyneura</taxon>
        <taxon>Panpulmonata</taxon>
        <taxon>Hygrophila</taxon>
        <taxon>Lymnaeoidea</taxon>
        <taxon>Lymnaeidae</taxon>
        <taxon>Lymnaea</taxon>
    </lineage>
</organism>
<protein>
    <recommendedName>
        <fullName evidence="1">KY-like immunoglobulin-like domain-containing protein</fullName>
    </recommendedName>
</protein>